<evidence type="ECO:0000313" key="6">
    <source>
        <dbReference type="Proteomes" id="UP000076023"/>
    </source>
</evidence>
<keyword evidence="6" id="KW-1185">Reference proteome</keyword>
<evidence type="ECO:0000259" key="4">
    <source>
        <dbReference type="PROSITE" id="PS50043"/>
    </source>
</evidence>
<comment type="caution">
    <text evidence="5">The sequence shown here is derived from an EMBL/GenBank/DDBJ whole genome shotgun (WGS) entry which is preliminary data.</text>
</comment>
<dbReference type="EMBL" id="BDCO01000002">
    <property type="protein sequence ID" value="GAT32709.1"/>
    <property type="molecule type" value="Genomic_DNA"/>
</dbReference>
<keyword evidence="1" id="KW-0805">Transcription regulation</keyword>
<protein>
    <submittedName>
        <fullName evidence="5">DNA-binding transcriptional regulator, CsgD family</fullName>
    </submittedName>
</protein>
<dbReference type="CDD" id="cd06170">
    <property type="entry name" value="LuxR_C_like"/>
    <property type="match status" value="1"/>
</dbReference>
<organism evidence="5 6">
    <name type="scientific">Terrimicrobium sacchariphilum</name>
    <dbReference type="NCBI Taxonomy" id="690879"/>
    <lineage>
        <taxon>Bacteria</taxon>
        <taxon>Pseudomonadati</taxon>
        <taxon>Verrucomicrobiota</taxon>
        <taxon>Terrimicrobiia</taxon>
        <taxon>Terrimicrobiales</taxon>
        <taxon>Terrimicrobiaceae</taxon>
        <taxon>Terrimicrobium</taxon>
    </lineage>
</organism>
<evidence type="ECO:0000313" key="5">
    <source>
        <dbReference type="EMBL" id="GAT32709.1"/>
    </source>
</evidence>
<gene>
    <name evidence="5" type="ORF">TSACC_21109</name>
</gene>
<dbReference type="SMART" id="SM00421">
    <property type="entry name" value="HTH_LUXR"/>
    <property type="match status" value="1"/>
</dbReference>
<dbReference type="Pfam" id="PF22673">
    <property type="entry name" value="MCP-like_PDC_1"/>
    <property type="match status" value="1"/>
</dbReference>
<dbReference type="PANTHER" id="PTHR44688:SF16">
    <property type="entry name" value="DNA-BINDING TRANSCRIPTIONAL ACTIVATOR DEVR_DOSR"/>
    <property type="match status" value="1"/>
</dbReference>
<dbReference type="PROSITE" id="PS00622">
    <property type="entry name" value="HTH_LUXR_1"/>
    <property type="match status" value="1"/>
</dbReference>
<evidence type="ECO:0000256" key="2">
    <source>
        <dbReference type="ARBA" id="ARBA00023125"/>
    </source>
</evidence>
<dbReference type="Gene3D" id="3.30.450.20">
    <property type="entry name" value="PAS domain"/>
    <property type="match status" value="1"/>
</dbReference>
<dbReference type="RefSeq" id="WP_075078527.1">
    <property type="nucleotide sequence ID" value="NZ_BDCO01000002.1"/>
</dbReference>
<dbReference type="GO" id="GO:0003677">
    <property type="term" value="F:DNA binding"/>
    <property type="evidence" value="ECO:0007669"/>
    <property type="project" value="UniProtKB-KW"/>
</dbReference>
<dbReference type="PRINTS" id="PR00038">
    <property type="entry name" value="HTHLUXR"/>
</dbReference>
<proteinExistence type="predicted"/>
<keyword evidence="2 5" id="KW-0238">DNA-binding</keyword>
<dbReference type="AlphaFoldDB" id="A0A146G4I7"/>
<evidence type="ECO:0000256" key="1">
    <source>
        <dbReference type="ARBA" id="ARBA00023015"/>
    </source>
</evidence>
<dbReference type="Proteomes" id="UP000076023">
    <property type="component" value="Unassembled WGS sequence"/>
</dbReference>
<dbReference type="Gene3D" id="1.10.10.10">
    <property type="entry name" value="Winged helix-like DNA-binding domain superfamily/Winged helix DNA-binding domain"/>
    <property type="match status" value="1"/>
</dbReference>
<dbReference type="SUPFAM" id="SSF46894">
    <property type="entry name" value="C-terminal effector domain of the bipartite response regulators"/>
    <property type="match status" value="1"/>
</dbReference>
<sequence>MGNALKVVDAGEIPVAPARPRGRPAEELARACVALQTLGIRDREMYSLLFRKTLEENPDFFGVWSVWEPDALDGQDAKFRNAPGHDQSGRFVPFWNRSGGEVRLDPVTGYEYPGPGNWYWVSTSQKQLCVMDPYMYPVAGKRLLLTSQIAPVVMDGQCLGITGVDISVEWFVEHTMKGKAGASLPETNLYEELMERGLVFLNKRGEVRYWTQKTRELLARYLPEPERLLPREVLKAVNASTGAGPVQIHFRHCYSELAVTIIPLRSEALVVASETSYSPCDRACTLTAREREVHHWLSQGKSNEQIAQILGISVHTVKNHLDHIFEKLGVDNRVAAAMACIDRPAAA</sequence>
<dbReference type="STRING" id="690879.TSACC_21109"/>
<dbReference type="PROSITE" id="PS50043">
    <property type="entry name" value="HTH_LUXR_2"/>
    <property type="match status" value="1"/>
</dbReference>
<keyword evidence="3" id="KW-0804">Transcription</keyword>
<dbReference type="GO" id="GO:0006355">
    <property type="term" value="P:regulation of DNA-templated transcription"/>
    <property type="evidence" value="ECO:0007669"/>
    <property type="project" value="InterPro"/>
</dbReference>
<evidence type="ECO:0000256" key="3">
    <source>
        <dbReference type="ARBA" id="ARBA00023163"/>
    </source>
</evidence>
<dbReference type="InterPro" id="IPR016032">
    <property type="entry name" value="Sig_transdc_resp-reg_C-effctor"/>
</dbReference>
<dbReference type="CDD" id="cd12913">
    <property type="entry name" value="PDC1_MCP_like"/>
    <property type="match status" value="1"/>
</dbReference>
<name>A0A146G4I7_TERSA</name>
<feature type="domain" description="HTH luxR-type" evidence="4">
    <location>
        <begin position="279"/>
        <end position="344"/>
    </location>
</feature>
<accession>A0A146G4I7</accession>
<dbReference type="InParanoid" id="A0A146G4I7"/>
<dbReference type="InterPro" id="IPR000792">
    <property type="entry name" value="Tscrpt_reg_LuxR_C"/>
</dbReference>
<dbReference type="PANTHER" id="PTHR44688">
    <property type="entry name" value="DNA-BINDING TRANSCRIPTIONAL ACTIVATOR DEVR_DOSR"/>
    <property type="match status" value="1"/>
</dbReference>
<dbReference type="Pfam" id="PF00196">
    <property type="entry name" value="GerE"/>
    <property type="match status" value="1"/>
</dbReference>
<reference evidence="6" key="1">
    <citation type="journal article" date="2017" name="Genome Announc.">
        <title>Draft Genome Sequence of Terrimicrobium sacchariphilum NM-5T, a Facultative Anaerobic Soil Bacterium of the Class Spartobacteria.</title>
        <authorList>
            <person name="Qiu Y.L."/>
            <person name="Tourlousse D.M."/>
            <person name="Matsuura N."/>
            <person name="Ohashi A."/>
            <person name="Sekiguchi Y."/>
        </authorList>
    </citation>
    <scope>NUCLEOTIDE SEQUENCE [LARGE SCALE GENOMIC DNA]</scope>
    <source>
        <strain evidence="6">NM-5</strain>
    </source>
</reference>
<dbReference type="InterPro" id="IPR036388">
    <property type="entry name" value="WH-like_DNA-bd_sf"/>
</dbReference>